<evidence type="ECO:0000313" key="2">
    <source>
        <dbReference type="EMBL" id="JAD58318.1"/>
    </source>
</evidence>
<name>A0A0A9B818_ARUDO</name>
<dbReference type="EMBL" id="GBRH01239577">
    <property type="protein sequence ID" value="JAD58318.1"/>
    <property type="molecule type" value="Transcribed_RNA"/>
</dbReference>
<protein>
    <submittedName>
        <fullName evidence="2">Uncharacterized protein</fullName>
    </submittedName>
</protein>
<reference evidence="2" key="1">
    <citation type="submission" date="2014-09" db="EMBL/GenBank/DDBJ databases">
        <authorList>
            <person name="Magalhaes I.L.F."/>
            <person name="Oliveira U."/>
            <person name="Santos F.R."/>
            <person name="Vidigal T.H.D.A."/>
            <person name="Brescovit A.D."/>
            <person name="Santos A.J."/>
        </authorList>
    </citation>
    <scope>NUCLEOTIDE SEQUENCE</scope>
    <source>
        <tissue evidence="2">Shoot tissue taken approximately 20 cm above the soil surface</tissue>
    </source>
</reference>
<accession>A0A0A9B818</accession>
<dbReference type="AlphaFoldDB" id="A0A0A9B818"/>
<organism evidence="2">
    <name type="scientific">Arundo donax</name>
    <name type="common">Giant reed</name>
    <name type="synonym">Donax arundinaceus</name>
    <dbReference type="NCBI Taxonomy" id="35708"/>
    <lineage>
        <taxon>Eukaryota</taxon>
        <taxon>Viridiplantae</taxon>
        <taxon>Streptophyta</taxon>
        <taxon>Embryophyta</taxon>
        <taxon>Tracheophyta</taxon>
        <taxon>Spermatophyta</taxon>
        <taxon>Magnoliopsida</taxon>
        <taxon>Liliopsida</taxon>
        <taxon>Poales</taxon>
        <taxon>Poaceae</taxon>
        <taxon>PACMAD clade</taxon>
        <taxon>Arundinoideae</taxon>
        <taxon>Arundineae</taxon>
        <taxon>Arundo</taxon>
    </lineage>
</organism>
<sequence>MEMKISLQPLCQQRQDPKGSLERKHAKEMIIIYESIMIFK</sequence>
<feature type="region of interest" description="Disordered" evidence="1">
    <location>
        <begin position="1"/>
        <end position="22"/>
    </location>
</feature>
<evidence type="ECO:0000256" key="1">
    <source>
        <dbReference type="SAM" id="MobiDB-lite"/>
    </source>
</evidence>
<reference evidence="2" key="2">
    <citation type="journal article" date="2015" name="Data Brief">
        <title>Shoot transcriptome of the giant reed, Arundo donax.</title>
        <authorList>
            <person name="Barrero R.A."/>
            <person name="Guerrero F.D."/>
            <person name="Moolhuijzen P."/>
            <person name="Goolsby J.A."/>
            <person name="Tidwell J."/>
            <person name="Bellgard S.E."/>
            <person name="Bellgard M.I."/>
        </authorList>
    </citation>
    <scope>NUCLEOTIDE SEQUENCE</scope>
    <source>
        <tissue evidence="2">Shoot tissue taken approximately 20 cm above the soil surface</tissue>
    </source>
</reference>
<proteinExistence type="predicted"/>